<evidence type="ECO:0008006" key="3">
    <source>
        <dbReference type="Google" id="ProtNLM"/>
    </source>
</evidence>
<dbReference type="RefSeq" id="WP_066958906.1">
    <property type="nucleotide sequence ID" value="NZ_CP023449.1"/>
</dbReference>
<comment type="caution">
    <text evidence="1">The sequence shown here is derived from an EMBL/GenBank/DDBJ whole genome shotgun (WGS) entry which is preliminary data.</text>
</comment>
<dbReference type="OrthoDB" id="7376075at2"/>
<dbReference type="Proteomes" id="UP000218934">
    <property type="component" value="Unassembled WGS sequence"/>
</dbReference>
<sequence>MHLLSMIERYLAESGITPSRFGRDAMGDPGFVGTLRRGRLPRDSTVERVTAYIRTARAAR</sequence>
<keyword evidence="2" id="KW-1185">Reference proteome</keyword>
<organism evidence="1 2">
    <name type="scientific">Rhizorhabdus dicambivorans</name>
    <dbReference type="NCBI Taxonomy" id="1850238"/>
    <lineage>
        <taxon>Bacteria</taxon>
        <taxon>Pseudomonadati</taxon>
        <taxon>Pseudomonadota</taxon>
        <taxon>Alphaproteobacteria</taxon>
        <taxon>Sphingomonadales</taxon>
        <taxon>Sphingomonadaceae</taxon>
        <taxon>Rhizorhabdus</taxon>
    </lineage>
</organism>
<evidence type="ECO:0000313" key="1">
    <source>
        <dbReference type="EMBL" id="PCE44095.1"/>
    </source>
</evidence>
<dbReference type="AlphaFoldDB" id="A0A2A4G043"/>
<accession>A0A2A4G043</accession>
<dbReference type="KEGG" id="rdi:CMV14_10765"/>
<evidence type="ECO:0000313" key="2">
    <source>
        <dbReference type="Proteomes" id="UP000218934"/>
    </source>
</evidence>
<gene>
    <name evidence="1" type="ORF">COO09_00150</name>
</gene>
<name>A0A2A4G043_9SPHN</name>
<dbReference type="EMBL" id="NWUF01000001">
    <property type="protein sequence ID" value="PCE44095.1"/>
    <property type="molecule type" value="Genomic_DNA"/>
</dbReference>
<proteinExistence type="predicted"/>
<reference evidence="1 2" key="1">
    <citation type="submission" date="2017-09" db="EMBL/GenBank/DDBJ databases">
        <title>The Catabolism of 3,6-Dichlorosalicylic acid is Initiated by the Cytochrome P450 Monooxygenase DsmABC in Rhizorhabdus dicambivorans Ndbn-20.</title>
        <authorList>
            <person name="Na L."/>
        </authorList>
    </citation>
    <scope>NUCLEOTIDE SEQUENCE [LARGE SCALE GENOMIC DNA]</scope>
    <source>
        <strain evidence="1 2">Ndbn-20m</strain>
    </source>
</reference>
<protein>
    <recommendedName>
        <fullName evidence="3">XRE family transcriptional regulator</fullName>
    </recommendedName>
</protein>